<dbReference type="PANTHER" id="PTHR30093:SF34">
    <property type="entry name" value="PREPILIN PEPTIDASE-DEPENDENT PROTEIN D"/>
    <property type="match status" value="1"/>
</dbReference>
<dbReference type="GO" id="GO:0044096">
    <property type="term" value="C:type IV pilus"/>
    <property type="evidence" value="ECO:0007669"/>
    <property type="project" value="TreeGrafter"/>
</dbReference>
<reference evidence="5 6" key="1">
    <citation type="journal article" date="2020" name="Microorganisms">
        <title>Osmotic Adaptation and Compatible Solute Biosynthesis of Phototrophic Bacteria as Revealed from Genome Analyses.</title>
        <authorList>
            <person name="Imhoff J.F."/>
            <person name="Rahn T."/>
            <person name="Kunzel S."/>
            <person name="Keller A."/>
            <person name="Neulinger S.C."/>
        </authorList>
    </citation>
    <scope>NUCLEOTIDE SEQUENCE [LARGE SCALE GENOMIC DNA]</scope>
    <source>
        <strain evidence="5 6">DSM 21303</strain>
    </source>
</reference>
<dbReference type="InterPro" id="IPR045584">
    <property type="entry name" value="Pilin-like"/>
</dbReference>
<dbReference type="SUPFAM" id="SSF54523">
    <property type="entry name" value="Pili subunits"/>
    <property type="match status" value="1"/>
</dbReference>
<dbReference type="GO" id="GO:0007155">
    <property type="term" value="P:cell adhesion"/>
    <property type="evidence" value="ECO:0007669"/>
    <property type="project" value="InterPro"/>
</dbReference>
<evidence type="ECO:0000313" key="6">
    <source>
        <dbReference type="Proteomes" id="UP001138802"/>
    </source>
</evidence>
<keyword evidence="6" id="KW-1185">Reference proteome</keyword>
<evidence type="ECO:0000313" key="5">
    <source>
        <dbReference type="EMBL" id="MBK1644521.1"/>
    </source>
</evidence>
<keyword evidence="3" id="KW-0281">Fimbrium</keyword>
<accession>A0A9X0WGZ2</accession>
<comment type="caution">
    <text evidence="5">The sequence shown here is derived from an EMBL/GenBank/DDBJ whole genome shotgun (WGS) entry which is preliminary data.</text>
</comment>
<feature type="transmembrane region" description="Helical" evidence="4">
    <location>
        <begin position="7"/>
        <end position="28"/>
    </location>
</feature>
<dbReference type="PROSITE" id="PS00409">
    <property type="entry name" value="PROKAR_NTER_METHYL"/>
    <property type="match status" value="1"/>
</dbReference>
<gene>
    <name evidence="5" type="ORF">CKO25_07605</name>
</gene>
<keyword evidence="4" id="KW-1133">Transmembrane helix</keyword>
<dbReference type="EMBL" id="NRSD01000006">
    <property type="protein sequence ID" value="MBK1644521.1"/>
    <property type="molecule type" value="Genomic_DNA"/>
</dbReference>
<evidence type="ECO:0000256" key="1">
    <source>
        <dbReference type="ARBA" id="ARBA00005233"/>
    </source>
</evidence>
<dbReference type="Pfam" id="PF00114">
    <property type="entry name" value="Pilin"/>
    <property type="match status" value="1"/>
</dbReference>
<evidence type="ECO:0000256" key="2">
    <source>
        <dbReference type="ARBA" id="ARBA00022481"/>
    </source>
</evidence>
<dbReference type="Proteomes" id="UP001138802">
    <property type="component" value="Unassembled WGS sequence"/>
</dbReference>
<dbReference type="Gene3D" id="3.30.700.10">
    <property type="entry name" value="Glycoprotein, Type 4 Pilin"/>
    <property type="match status" value="1"/>
</dbReference>
<dbReference type="InterPro" id="IPR012902">
    <property type="entry name" value="N_methyl_site"/>
</dbReference>
<name>A0A9X0WGZ2_9GAMM</name>
<dbReference type="GO" id="GO:0043107">
    <property type="term" value="P:type IV pilus-dependent motility"/>
    <property type="evidence" value="ECO:0007669"/>
    <property type="project" value="TreeGrafter"/>
</dbReference>
<dbReference type="PANTHER" id="PTHR30093">
    <property type="entry name" value="GENERAL SECRETION PATHWAY PROTEIN G"/>
    <property type="match status" value="1"/>
</dbReference>
<organism evidence="5 6">
    <name type="scientific">Thiocapsa imhoffii</name>
    <dbReference type="NCBI Taxonomy" id="382777"/>
    <lineage>
        <taxon>Bacteria</taxon>
        <taxon>Pseudomonadati</taxon>
        <taxon>Pseudomonadota</taxon>
        <taxon>Gammaproteobacteria</taxon>
        <taxon>Chromatiales</taxon>
        <taxon>Chromatiaceae</taxon>
        <taxon>Thiocapsa</taxon>
    </lineage>
</organism>
<keyword evidence="2" id="KW-0488">Methylation</keyword>
<evidence type="ECO:0000256" key="3">
    <source>
        <dbReference type="RuleBase" id="RU000389"/>
    </source>
</evidence>
<dbReference type="Pfam" id="PF07963">
    <property type="entry name" value="N_methyl"/>
    <property type="match status" value="1"/>
</dbReference>
<dbReference type="RefSeq" id="WP_200387334.1">
    <property type="nucleotide sequence ID" value="NZ_NRSD01000006.1"/>
</dbReference>
<dbReference type="InterPro" id="IPR001082">
    <property type="entry name" value="Pilin"/>
</dbReference>
<protein>
    <submittedName>
        <fullName evidence="5">Prepilin-type cleavage/methylation domain-containing protein</fullName>
    </submittedName>
</protein>
<dbReference type="NCBIfam" id="TIGR02532">
    <property type="entry name" value="IV_pilin_GFxxxE"/>
    <property type="match status" value="1"/>
</dbReference>
<proteinExistence type="inferred from homology"/>
<comment type="similarity">
    <text evidence="1 3">Belongs to the N-Me-Phe pilin family.</text>
</comment>
<keyword evidence="4" id="KW-0812">Transmembrane</keyword>
<sequence>MKKQQSGFTLIELMIVVAIIGILAAIAIPQYANFSARAQMSEALALASGLKTPVAEIASASGLADADSASNGLPAATDVNGRFVAQVAVADGVITATMRAAAPVATALQSATLTLTPTAGPGSVSWACTSSLSAASPQLLPPDCR</sequence>
<dbReference type="AlphaFoldDB" id="A0A9X0WGZ2"/>
<evidence type="ECO:0000256" key="4">
    <source>
        <dbReference type="SAM" id="Phobius"/>
    </source>
</evidence>
<keyword evidence="4" id="KW-0472">Membrane</keyword>